<dbReference type="PANTHER" id="PTHR44936:SF10">
    <property type="entry name" value="SENSOR PROTEIN RSTB"/>
    <property type="match status" value="1"/>
</dbReference>
<dbReference type="EC" id="2.7.13.3" evidence="2"/>
<dbReference type="GO" id="GO:0004673">
    <property type="term" value="F:protein histidine kinase activity"/>
    <property type="evidence" value="ECO:0007669"/>
    <property type="project" value="UniProtKB-EC"/>
</dbReference>
<dbReference type="InterPro" id="IPR004358">
    <property type="entry name" value="Sig_transdc_His_kin-like_C"/>
</dbReference>
<organism evidence="10 11">
    <name type="scientific">Halosimplex litoreum</name>
    <dbReference type="NCBI Taxonomy" id="1198301"/>
    <lineage>
        <taxon>Archaea</taxon>
        <taxon>Methanobacteriati</taxon>
        <taxon>Methanobacteriota</taxon>
        <taxon>Stenosarchaea group</taxon>
        <taxon>Halobacteria</taxon>
        <taxon>Halobacteriales</taxon>
        <taxon>Haloarculaceae</taxon>
        <taxon>Halosimplex</taxon>
    </lineage>
</organism>
<dbReference type="GO" id="GO:0005524">
    <property type="term" value="F:ATP binding"/>
    <property type="evidence" value="ECO:0007669"/>
    <property type="project" value="UniProtKB-KW"/>
</dbReference>
<feature type="transmembrane region" description="Helical" evidence="8">
    <location>
        <begin position="38"/>
        <end position="57"/>
    </location>
</feature>
<dbReference type="Proteomes" id="UP000595001">
    <property type="component" value="Chromosome"/>
</dbReference>
<dbReference type="RefSeq" id="WP_198062620.1">
    <property type="nucleotide sequence ID" value="NZ_CP065856.1"/>
</dbReference>
<dbReference type="EMBL" id="CP065856">
    <property type="protein sequence ID" value="QPV63840.1"/>
    <property type="molecule type" value="Genomic_DNA"/>
</dbReference>
<keyword evidence="3" id="KW-0808">Transferase</keyword>
<evidence type="ECO:0000313" key="10">
    <source>
        <dbReference type="EMBL" id="QPV63840.1"/>
    </source>
</evidence>
<dbReference type="SMART" id="SM00387">
    <property type="entry name" value="HATPase_c"/>
    <property type="match status" value="1"/>
</dbReference>
<evidence type="ECO:0000256" key="7">
    <source>
        <dbReference type="SAM" id="MobiDB-lite"/>
    </source>
</evidence>
<keyword evidence="6" id="KW-0067">ATP-binding</keyword>
<evidence type="ECO:0000256" key="5">
    <source>
        <dbReference type="ARBA" id="ARBA00022777"/>
    </source>
</evidence>
<keyword evidence="8" id="KW-0472">Membrane</keyword>
<keyword evidence="11" id="KW-1185">Reference proteome</keyword>
<dbReference type="SUPFAM" id="SSF55874">
    <property type="entry name" value="ATPase domain of HSP90 chaperone/DNA topoisomerase II/histidine kinase"/>
    <property type="match status" value="1"/>
</dbReference>
<evidence type="ECO:0000256" key="6">
    <source>
        <dbReference type="ARBA" id="ARBA00022840"/>
    </source>
</evidence>
<protein>
    <recommendedName>
        <fullName evidence="2">histidine kinase</fullName>
        <ecNumber evidence="2">2.7.13.3</ecNumber>
    </recommendedName>
</protein>
<dbReference type="PRINTS" id="PR00344">
    <property type="entry name" value="BCTRLSENSOR"/>
</dbReference>
<dbReference type="PROSITE" id="PS50109">
    <property type="entry name" value="HIS_KIN"/>
    <property type="match status" value="1"/>
</dbReference>
<feature type="transmembrane region" description="Helical" evidence="8">
    <location>
        <begin position="95"/>
        <end position="114"/>
    </location>
</feature>
<name>A0A7T3KWE3_9EURY</name>
<evidence type="ECO:0000256" key="1">
    <source>
        <dbReference type="ARBA" id="ARBA00000085"/>
    </source>
</evidence>
<sequence length="375" mass="38938">MIRRTLAVGSVALTGVALVVGAVSNVAGAEGDGVALALVALGAVLGTAIVAGASYLYRSDVATVHTARIAGWNLLGVALLAVILALARLAPGVSIPAYVVVDVLGVSSVAHLLIGYNDVRRIRAEELARQRRTLAVVNRLTRHNLRNRTQILTGHAAALAEELDDDDQRAAAETIRATAAELSDVDGELAAIQTALNGDRPTGTVDLADLVEDVLAPYRDRYPNGEFAIDVPDGLAVRGDEQLQVTLDHLVENAVEHGSTSSRPGADDAVEHGSTSPASQAQQDAVEHGSDGDPYVRVSAGLDGEIARIHVTDRGPGVPADEVAVLTEQREISQLEHGSGLGLWVVKTVAERYGGDLSVENDEDGATVSVGVPAA</sequence>
<keyword evidence="8" id="KW-1133">Transmembrane helix</keyword>
<dbReference type="OrthoDB" id="327291at2157"/>
<dbReference type="AlphaFoldDB" id="A0A7T3KWE3"/>
<keyword evidence="8" id="KW-0812">Transmembrane</keyword>
<dbReference type="InterPro" id="IPR005467">
    <property type="entry name" value="His_kinase_dom"/>
</dbReference>
<feature type="domain" description="Histidine kinase" evidence="9">
    <location>
        <begin position="140"/>
        <end position="375"/>
    </location>
</feature>
<feature type="region of interest" description="Disordered" evidence="7">
    <location>
        <begin position="255"/>
        <end position="298"/>
    </location>
</feature>
<dbReference type="InterPro" id="IPR050980">
    <property type="entry name" value="2C_sensor_his_kinase"/>
</dbReference>
<reference evidence="10 11" key="1">
    <citation type="submission" date="2020-12" db="EMBL/GenBank/DDBJ databases">
        <title>Halosimplex halophilum sp. nov. and Halosimplex salinum sp. nov., two new members of the genus Halosimplex.</title>
        <authorList>
            <person name="Cui H.L."/>
        </authorList>
    </citation>
    <scope>NUCLEOTIDE SEQUENCE [LARGE SCALE GENOMIC DNA]</scope>
    <source>
        <strain evidence="10 11">YGH94</strain>
    </source>
</reference>
<accession>A0A7T3KWE3</accession>
<evidence type="ECO:0000256" key="4">
    <source>
        <dbReference type="ARBA" id="ARBA00022741"/>
    </source>
</evidence>
<evidence type="ECO:0000313" key="11">
    <source>
        <dbReference type="Proteomes" id="UP000595001"/>
    </source>
</evidence>
<evidence type="ECO:0000256" key="2">
    <source>
        <dbReference type="ARBA" id="ARBA00012438"/>
    </source>
</evidence>
<dbReference type="PANTHER" id="PTHR44936">
    <property type="entry name" value="SENSOR PROTEIN CREC"/>
    <property type="match status" value="1"/>
</dbReference>
<evidence type="ECO:0000259" key="9">
    <source>
        <dbReference type="PROSITE" id="PS50109"/>
    </source>
</evidence>
<dbReference type="KEGG" id="hlt:I7X12_04200"/>
<evidence type="ECO:0000256" key="8">
    <source>
        <dbReference type="SAM" id="Phobius"/>
    </source>
</evidence>
<dbReference type="GeneID" id="60587667"/>
<gene>
    <name evidence="10" type="ORF">I7X12_04200</name>
</gene>
<proteinExistence type="predicted"/>
<comment type="catalytic activity">
    <reaction evidence="1">
        <text>ATP + protein L-histidine = ADP + protein N-phospho-L-histidine.</text>
        <dbReference type="EC" id="2.7.13.3"/>
    </reaction>
</comment>
<dbReference type="InterPro" id="IPR003594">
    <property type="entry name" value="HATPase_dom"/>
</dbReference>
<feature type="compositionally biased region" description="Polar residues" evidence="7">
    <location>
        <begin position="273"/>
        <end position="283"/>
    </location>
</feature>
<evidence type="ECO:0000256" key="3">
    <source>
        <dbReference type="ARBA" id="ARBA00022679"/>
    </source>
</evidence>
<dbReference type="Gene3D" id="3.30.565.10">
    <property type="entry name" value="Histidine kinase-like ATPase, C-terminal domain"/>
    <property type="match status" value="1"/>
</dbReference>
<dbReference type="InterPro" id="IPR036890">
    <property type="entry name" value="HATPase_C_sf"/>
</dbReference>
<keyword evidence="5 10" id="KW-0418">Kinase</keyword>
<keyword evidence="4" id="KW-0547">Nucleotide-binding</keyword>
<dbReference type="Pfam" id="PF02518">
    <property type="entry name" value="HATPase_c"/>
    <property type="match status" value="1"/>
</dbReference>
<feature type="transmembrane region" description="Helical" evidence="8">
    <location>
        <begin position="69"/>
        <end position="89"/>
    </location>
</feature>